<dbReference type="EMBL" id="BART01008790">
    <property type="protein sequence ID" value="GAG58140.1"/>
    <property type="molecule type" value="Genomic_DNA"/>
</dbReference>
<comment type="caution">
    <text evidence="1">The sequence shown here is derived from an EMBL/GenBank/DDBJ whole genome shotgun (WGS) entry which is preliminary data.</text>
</comment>
<accession>X0YPK2</accession>
<dbReference type="AlphaFoldDB" id="X0YPK2"/>
<gene>
    <name evidence="1" type="ORF">S01H4_19673</name>
</gene>
<reference evidence="1" key="1">
    <citation type="journal article" date="2014" name="Front. Microbiol.">
        <title>High frequency of phylogenetically diverse reductive dehalogenase-homologous genes in deep subseafloor sedimentary metagenomes.</title>
        <authorList>
            <person name="Kawai M."/>
            <person name="Futagami T."/>
            <person name="Toyoda A."/>
            <person name="Takaki Y."/>
            <person name="Nishi S."/>
            <person name="Hori S."/>
            <person name="Arai W."/>
            <person name="Tsubouchi T."/>
            <person name="Morono Y."/>
            <person name="Uchiyama I."/>
            <person name="Ito T."/>
            <person name="Fujiyama A."/>
            <person name="Inagaki F."/>
            <person name="Takami H."/>
        </authorList>
    </citation>
    <scope>NUCLEOTIDE SEQUENCE</scope>
    <source>
        <strain evidence="1">Expedition CK06-06</strain>
    </source>
</reference>
<name>X0YPK2_9ZZZZ</name>
<proteinExistence type="predicted"/>
<organism evidence="1">
    <name type="scientific">marine sediment metagenome</name>
    <dbReference type="NCBI Taxonomy" id="412755"/>
    <lineage>
        <taxon>unclassified sequences</taxon>
        <taxon>metagenomes</taxon>
        <taxon>ecological metagenomes</taxon>
    </lineage>
</organism>
<sequence>MSYQEHPDPEVRAAIIRLNDALCMWERGTFRESVLIIREQGGFVHRSVSGKPSVPDDVTDDQLMNIVI</sequence>
<protein>
    <submittedName>
        <fullName evidence="1">Uncharacterized protein</fullName>
    </submittedName>
</protein>
<evidence type="ECO:0000313" key="1">
    <source>
        <dbReference type="EMBL" id="GAG58140.1"/>
    </source>
</evidence>